<dbReference type="Proteomes" id="UP001165121">
    <property type="component" value="Unassembled WGS sequence"/>
</dbReference>
<gene>
    <name evidence="1" type="ORF">Pfra01_002649700</name>
</gene>
<accession>A0A9W6YEA0</accession>
<sequence>MKESDWCLYDGHTAQCIVWPLYYESLLHSIHEIMDLTKVFISLLRSHLNPRKPRTADSLALHIQTDLDVDLRRPTIMVVLFAWLPCCHDASGRIYSIEVMLHSLHRVGRSNGKTKKDLV</sequence>
<evidence type="ECO:0000313" key="2">
    <source>
        <dbReference type="Proteomes" id="UP001165121"/>
    </source>
</evidence>
<protein>
    <submittedName>
        <fullName evidence="1">Unnamed protein product</fullName>
    </submittedName>
</protein>
<name>A0A9W6YEA0_9STRA</name>
<dbReference type="EMBL" id="BSXT01005571">
    <property type="protein sequence ID" value="GMF60925.1"/>
    <property type="molecule type" value="Genomic_DNA"/>
</dbReference>
<comment type="caution">
    <text evidence="1">The sequence shown here is derived from an EMBL/GenBank/DDBJ whole genome shotgun (WGS) entry which is preliminary data.</text>
</comment>
<proteinExistence type="predicted"/>
<keyword evidence="2" id="KW-1185">Reference proteome</keyword>
<evidence type="ECO:0000313" key="1">
    <source>
        <dbReference type="EMBL" id="GMF60925.1"/>
    </source>
</evidence>
<organism evidence="1 2">
    <name type="scientific">Phytophthora fragariaefolia</name>
    <dbReference type="NCBI Taxonomy" id="1490495"/>
    <lineage>
        <taxon>Eukaryota</taxon>
        <taxon>Sar</taxon>
        <taxon>Stramenopiles</taxon>
        <taxon>Oomycota</taxon>
        <taxon>Peronosporomycetes</taxon>
        <taxon>Peronosporales</taxon>
        <taxon>Peronosporaceae</taxon>
        <taxon>Phytophthora</taxon>
    </lineage>
</organism>
<dbReference type="AlphaFoldDB" id="A0A9W6YEA0"/>
<reference evidence="1" key="1">
    <citation type="submission" date="2023-04" db="EMBL/GenBank/DDBJ databases">
        <title>Phytophthora fragariaefolia NBRC 109709.</title>
        <authorList>
            <person name="Ichikawa N."/>
            <person name="Sato H."/>
            <person name="Tonouchi N."/>
        </authorList>
    </citation>
    <scope>NUCLEOTIDE SEQUENCE</scope>
    <source>
        <strain evidence="1">NBRC 109709</strain>
    </source>
</reference>